<name>A0A367ZRT4_9BACT</name>
<feature type="compositionally biased region" description="Polar residues" evidence="1">
    <location>
        <begin position="1"/>
        <end position="12"/>
    </location>
</feature>
<dbReference type="AlphaFoldDB" id="A0A367ZRT4"/>
<dbReference type="Proteomes" id="UP000252355">
    <property type="component" value="Unassembled WGS sequence"/>
</dbReference>
<reference evidence="2 3" key="1">
    <citation type="submission" date="2018-05" db="EMBL/GenBank/DDBJ databases">
        <title>A metagenomic window into the 2 km-deep terrestrial subsurface aquifer revealed taxonomically and functionally diverse microbial community comprising novel uncultured bacterial lineages.</title>
        <authorList>
            <person name="Kadnikov V.V."/>
            <person name="Mardanov A.V."/>
            <person name="Beletsky A.V."/>
            <person name="Banks D."/>
            <person name="Pimenov N.V."/>
            <person name="Frank Y.A."/>
            <person name="Karnachuk O.V."/>
            <person name="Ravin N.V."/>
        </authorList>
    </citation>
    <scope>NUCLEOTIDE SEQUENCE [LARGE SCALE GENOMIC DNA]</scope>
    <source>
        <strain evidence="2">BY5</strain>
    </source>
</reference>
<protein>
    <submittedName>
        <fullName evidence="2">Basic proline-rich protein</fullName>
    </submittedName>
</protein>
<feature type="region of interest" description="Disordered" evidence="1">
    <location>
        <begin position="193"/>
        <end position="234"/>
    </location>
</feature>
<proteinExistence type="predicted"/>
<feature type="region of interest" description="Disordered" evidence="1">
    <location>
        <begin position="157"/>
        <end position="181"/>
    </location>
</feature>
<organism evidence="2 3">
    <name type="scientific">Candidatus Ozemobacter sibiricus</name>
    <dbReference type="NCBI Taxonomy" id="2268124"/>
    <lineage>
        <taxon>Bacteria</taxon>
        <taxon>Candidatus Ozemobacteria</taxon>
        <taxon>Candidatus Ozemobacterales</taxon>
        <taxon>Candidatus Ozemobacteraceae</taxon>
        <taxon>Candidatus Ozemobacter</taxon>
    </lineage>
</organism>
<evidence type="ECO:0000256" key="1">
    <source>
        <dbReference type="SAM" id="MobiDB-lite"/>
    </source>
</evidence>
<evidence type="ECO:0000313" key="3">
    <source>
        <dbReference type="Proteomes" id="UP000252355"/>
    </source>
</evidence>
<feature type="compositionally biased region" description="Basic and acidic residues" evidence="1">
    <location>
        <begin position="162"/>
        <end position="181"/>
    </location>
</feature>
<evidence type="ECO:0000313" key="2">
    <source>
        <dbReference type="EMBL" id="RCK80051.1"/>
    </source>
</evidence>
<dbReference type="EMBL" id="QOQW01000008">
    <property type="protein sequence ID" value="RCK80051.1"/>
    <property type="molecule type" value="Genomic_DNA"/>
</dbReference>
<accession>A0A367ZRT4</accession>
<gene>
    <name evidence="2" type="ORF">OZSIB_3555</name>
</gene>
<feature type="region of interest" description="Disordered" evidence="1">
    <location>
        <begin position="1"/>
        <end position="86"/>
    </location>
</feature>
<comment type="caution">
    <text evidence="2">The sequence shown here is derived from an EMBL/GenBank/DDBJ whole genome shotgun (WGS) entry which is preliminary data.</text>
</comment>
<sequence>MPFDSDSCTRQPPDQPDQATLGHGEIPGGGGGDVADAAGLAPRQGGPGQRPAHAGRVEAAAVVEGQQRHRRADRQGQAQAARPEHAAAAEARLVGVGRRGGAGVEGEQPPISEVAQNQQVHQRVVEPSPPEPAQMHHRRGIDRQGGEGQLEVGLILVGGKPSDGRAGRSMEGEGGGRDGIEIADHQPRWLAESHQQIAPRVDRDDIVPGQRRQRRRGRDPAQGDQHVRRRGGKGRQVVHHILLGWQGQGESRLAGAMIELPGRRGLGIVTAWVRIESFLPGLATRRLCVSSNSTVSRRWMSFPCDSSGGCWPLPPAASWWCGGQAEPSWPRSSGCCAILAYRRAASTRWRSIRRRKARGSVVGSSPRWKPSSVEPGWWRPWPRCASATPVRGPCSRPAAIRPANVSLATTPTAKMA</sequence>